<gene>
    <name evidence="5" type="ORF">EV702DRAFT_1245995</name>
</gene>
<dbReference type="Pfam" id="PF10186">
    <property type="entry name" value="ATG14"/>
    <property type="match status" value="1"/>
</dbReference>
<dbReference type="InterPro" id="IPR018791">
    <property type="entry name" value="UV_resistance/autophagy_Atg14"/>
</dbReference>
<proteinExistence type="inferred from homology"/>
<evidence type="ECO:0000256" key="3">
    <source>
        <dbReference type="ARBA" id="ARBA00023054"/>
    </source>
</evidence>
<dbReference type="OrthoDB" id="2689233at2759"/>
<reference evidence="5" key="1">
    <citation type="journal article" date="2020" name="New Phytol.">
        <title>Comparative genomics reveals dynamic genome evolution in host specialist ectomycorrhizal fungi.</title>
        <authorList>
            <person name="Lofgren L.A."/>
            <person name="Nguyen N.H."/>
            <person name="Vilgalys R."/>
            <person name="Ruytinx J."/>
            <person name="Liao H.L."/>
            <person name="Branco S."/>
            <person name="Kuo A."/>
            <person name="LaButti K."/>
            <person name="Lipzen A."/>
            <person name="Andreopoulos W."/>
            <person name="Pangilinan J."/>
            <person name="Riley R."/>
            <person name="Hundley H."/>
            <person name="Na H."/>
            <person name="Barry K."/>
            <person name="Grigoriev I.V."/>
            <person name="Stajich J.E."/>
            <person name="Kennedy P.G."/>
        </authorList>
    </citation>
    <scope>NUCLEOTIDE SEQUENCE</scope>
    <source>
        <strain evidence="5">DOB743</strain>
    </source>
</reference>
<name>A0A9P7CUK5_9AGAM</name>
<evidence type="ECO:0000256" key="1">
    <source>
        <dbReference type="ARBA" id="ARBA00009574"/>
    </source>
</evidence>
<dbReference type="AlphaFoldDB" id="A0A9P7CUK5"/>
<comment type="caution">
    <text evidence="5">The sequence shown here is derived from an EMBL/GenBank/DDBJ whole genome shotgun (WGS) entry which is preliminary data.</text>
</comment>
<dbReference type="EMBL" id="JABBWD010000514">
    <property type="protein sequence ID" value="KAG1760042.1"/>
    <property type="molecule type" value="Genomic_DNA"/>
</dbReference>
<sequence>MLSKLADDLQWAGGQAQGENGLLADWFFQYRDVRRRIIGYPPDHINAVITHTIHFLGLLTFYLGIKLPFEVSWSCRRFGVGMPWIGAGRGSESWAKWTAKHPLHLTSNPSSTPSSPSSSPSRTPPASLADSEAPEQAPAHAQTNRSRPALRCSSTMCVISLIAKSVAFYHPAPLTSNPSPFTLDFAQVLQATAASPARAARIRPGRSAQEAAIGRMRMNIS</sequence>
<keyword evidence="6" id="KW-1185">Reference proteome</keyword>
<feature type="compositionally biased region" description="Low complexity" evidence="4">
    <location>
        <begin position="106"/>
        <end position="127"/>
    </location>
</feature>
<evidence type="ECO:0000313" key="6">
    <source>
        <dbReference type="Proteomes" id="UP000714275"/>
    </source>
</evidence>
<dbReference type="Proteomes" id="UP000714275">
    <property type="component" value="Unassembled WGS sequence"/>
</dbReference>
<evidence type="ECO:0000313" key="5">
    <source>
        <dbReference type="EMBL" id="KAG1760042.1"/>
    </source>
</evidence>
<organism evidence="5 6">
    <name type="scientific">Suillus placidus</name>
    <dbReference type="NCBI Taxonomy" id="48579"/>
    <lineage>
        <taxon>Eukaryota</taxon>
        <taxon>Fungi</taxon>
        <taxon>Dikarya</taxon>
        <taxon>Basidiomycota</taxon>
        <taxon>Agaricomycotina</taxon>
        <taxon>Agaricomycetes</taxon>
        <taxon>Agaricomycetidae</taxon>
        <taxon>Boletales</taxon>
        <taxon>Suillineae</taxon>
        <taxon>Suillaceae</taxon>
        <taxon>Suillus</taxon>
    </lineage>
</organism>
<protein>
    <recommendedName>
        <fullName evidence="2">Autophagy-related protein 14</fullName>
    </recommendedName>
</protein>
<feature type="region of interest" description="Disordered" evidence="4">
    <location>
        <begin position="105"/>
        <end position="147"/>
    </location>
</feature>
<comment type="similarity">
    <text evidence="1">Belongs to the ATG14 family.</text>
</comment>
<keyword evidence="3" id="KW-0175">Coiled coil</keyword>
<accession>A0A9P7CUK5</accession>
<dbReference type="GO" id="GO:0032991">
    <property type="term" value="C:protein-containing complex"/>
    <property type="evidence" value="ECO:0007669"/>
    <property type="project" value="UniProtKB-ARBA"/>
</dbReference>
<evidence type="ECO:0000256" key="4">
    <source>
        <dbReference type="SAM" id="MobiDB-lite"/>
    </source>
</evidence>
<dbReference type="GO" id="GO:0005737">
    <property type="term" value="C:cytoplasm"/>
    <property type="evidence" value="ECO:0007669"/>
    <property type="project" value="UniProtKB-ARBA"/>
</dbReference>
<evidence type="ECO:0000256" key="2">
    <source>
        <dbReference type="ARBA" id="ARBA00013807"/>
    </source>
</evidence>